<dbReference type="Proteomes" id="UP000316291">
    <property type="component" value="Unassembled WGS sequence"/>
</dbReference>
<dbReference type="AlphaFoldDB" id="A0A562QS40"/>
<dbReference type="EMBL" id="VLLA01000039">
    <property type="protein sequence ID" value="TWI59507.1"/>
    <property type="molecule type" value="Genomic_DNA"/>
</dbReference>
<sequence length="283" mass="31769">MADLIDIVPRNTTPLQRSVVRTIDSRSRYAGLVQSIIDVRYLDVIPEDVLPWLLRHWGLEDAAEFVADHQRLYKEGKRWQTLRGRVEAYEIVFDWLGLDGFYERGDHGAVRWGLFQIGLTERPDQDTLLNLIGLANLSKKASSVLGRIYGGYDIRPMRLDMMRLDGALLDDWSGVYLPGIKPKLSFGKQHGGEIDFNVEMDGGLYGTVEGVARFEEGFVLDRSMLDGEVVEPSVVAIQASLSGEQIDYAKDVPMPWPRGPWPSVSYSNIEQYTIYGGPDGTSG</sequence>
<proteinExistence type="predicted"/>
<dbReference type="RefSeq" id="WP_038967788.1">
    <property type="nucleotide sequence ID" value="NZ_VLLA01000039.1"/>
</dbReference>
<name>A0A562QS40_9BRAD</name>
<keyword evidence="2" id="KW-1185">Reference proteome</keyword>
<evidence type="ECO:0000313" key="2">
    <source>
        <dbReference type="Proteomes" id="UP000316291"/>
    </source>
</evidence>
<gene>
    <name evidence="1" type="ORF">IQ16_07962</name>
</gene>
<accession>A0A562QS40</accession>
<dbReference type="OrthoDB" id="7875566at2"/>
<reference evidence="1 2" key="1">
    <citation type="journal article" date="2015" name="Stand. Genomic Sci.">
        <title>Genomic Encyclopedia of Bacterial and Archaeal Type Strains, Phase III: the genomes of soil and plant-associated and newly described type strains.</title>
        <authorList>
            <person name="Whitman W.B."/>
            <person name="Woyke T."/>
            <person name="Klenk H.P."/>
            <person name="Zhou Y."/>
            <person name="Lilburn T.G."/>
            <person name="Beck B.J."/>
            <person name="De Vos P."/>
            <person name="Vandamme P."/>
            <person name="Eisen J.A."/>
            <person name="Garrity G."/>
            <person name="Hugenholtz P."/>
            <person name="Kyrpides N.C."/>
        </authorList>
    </citation>
    <scope>NUCLEOTIDE SEQUENCE [LARGE SCALE GENOMIC DNA]</scope>
    <source>
        <strain evidence="1 2">CGMCC 1.10948</strain>
    </source>
</reference>
<evidence type="ECO:0008006" key="3">
    <source>
        <dbReference type="Google" id="ProtNLM"/>
    </source>
</evidence>
<organism evidence="1 2">
    <name type="scientific">Bradyrhizobium huanghuaihaiense</name>
    <dbReference type="NCBI Taxonomy" id="990078"/>
    <lineage>
        <taxon>Bacteria</taxon>
        <taxon>Pseudomonadati</taxon>
        <taxon>Pseudomonadota</taxon>
        <taxon>Alphaproteobacteria</taxon>
        <taxon>Hyphomicrobiales</taxon>
        <taxon>Nitrobacteraceae</taxon>
        <taxon>Bradyrhizobium</taxon>
    </lineage>
</organism>
<protein>
    <recommendedName>
        <fullName evidence="3">Tail protein P2 I</fullName>
    </recommendedName>
</protein>
<comment type="caution">
    <text evidence="1">The sequence shown here is derived from an EMBL/GenBank/DDBJ whole genome shotgun (WGS) entry which is preliminary data.</text>
</comment>
<evidence type="ECO:0000313" key="1">
    <source>
        <dbReference type="EMBL" id="TWI59507.1"/>
    </source>
</evidence>